<accession>A0A0G0H186</accession>
<reference evidence="1 2" key="1">
    <citation type="journal article" date="2015" name="Nature">
        <title>rRNA introns, odd ribosomes, and small enigmatic genomes across a large radiation of phyla.</title>
        <authorList>
            <person name="Brown C.T."/>
            <person name="Hug L.A."/>
            <person name="Thomas B.C."/>
            <person name="Sharon I."/>
            <person name="Castelle C.J."/>
            <person name="Singh A."/>
            <person name="Wilkins M.J."/>
            <person name="Williams K.H."/>
            <person name="Banfield J.F."/>
        </authorList>
    </citation>
    <scope>NUCLEOTIDE SEQUENCE [LARGE SCALE GENOMIC DNA]</scope>
</reference>
<proteinExistence type="predicted"/>
<dbReference type="STRING" id="1618545.US53_C0030G0005"/>
<dbReference type="EMBL" id="LBTI01000030">
    <property type="protein sequence ID" value="KKQ37008.1"/>
    <property type="molecule type" value="Genomic_DNA"/>
</dbReference>
<gene>
    <name evidence="1" type="ORF">US53_C0030G0005</name>
</gene>
<evidence type="ECO:0000313" key="1">
    <source>
        <dbReference type="EMBL" id="KKQ37008.1"/>
    </source>
</evidence>
<dbReference type="Proteomes" id="UP000034591">
    <property type="component" value="Unassembled WGS sequence"/>
</dbReference>
<name>A0A0G0H186_9BACT</name>
<evidence type="ECO:0000313" key="2">
    <source>
        <dbReference type="Proteomes" id="UP000034591"/>
    </source>
</evidence>
<protein>
    <submittedName>
        <fullName evidence="1">Uncharacterized protein</fullName>
    </submittedName>
</protein>
<sequence>MKVIFTKHAGEKLRRSDIKKFKISKRKINQILKDPRSKSKTKYGNFAALEELDLNHDIRYK</sequence>
<dbReference type="AlphaFoldDB" id="A0A0G0H186"/>
<organism evidence="1 2">
    <name type="scientific">Candidatus Woesebacteria bacterium GW2011_GWA1_37_7</name>
    <dbReference type="NCBI Taxonomy" id="1618545"/>
    <lineage>
        <taxon>Bacteria</taxon>
        <taxon>Candidatus Woeseibacteriota</taxon>
    </lineage>
</organism>
<comment type="caution">
    <text evidence="1">The sequence shown here is derived from an EMBL/GenBank/DDBJ whole genome shotgun (WGS) entry which is preliminary data.</text>
</comment>